<dbReference type="AlphaFoldDB" id="A0A2J6Q2P8"/>
<evidence type="ECO:0000313" key="2">
    <source>
        <dbReference type="EMBL" id="PMD20552.1"/>
    </source>
</evidence>
<feature type="compositionally biased region" description="Polar residues" evidence="1">
    <location>
        <begin position="426"/>
        <end position="438"/>
    </location>
</feature>
<dbReference type="Gene3D" id="2.130.10.10">
    <property type="entry name" value="YVTN repeat-like/Quinoprotein amine dehydrogenase"/>
    <property type="match status" value="1"/>
</dbReference>
<dbReference type="PANTHER" id="PTHR22806">
    <property type="entry name" value="NUCLEOPORIN NUP37 P37 -RELATED"/>
    <property type="match status" value="1"/>
</dbReference>
<accession>A0A2J6Q2P8</accession>
<dbReference type="PANTHER" id="PTHR22806:SF0">
    <property type="entry name" value="NUCLEOPORIN NUP37"/>
    <property type="match status" value="1"/>
</dbReference>
<dbReference type="EMBL" id="KZ613484">
    <property type="protein sequence ID" value="PMD20552.1"/>
    <property type="molecule type" value="Genomic_DNA"/>
</dbReference>
<dbReference type="InterPro" id="IPR037626">
    <property type="entry name" value="NUP37"/>
</dbReference>
<evidence type="ECO:0000256" key="1">
    <source>
        <dbReference type="SAM" id="MobiDB-lite"/>
    </source>
</evidence>
<dbReference type="Proteomes" id="UP000235672">
    <property type="component" value="Unassembled WGS sequence"/>
</dbReference>
<organism evidence="2 3">
    <name type="scientific">Hyaloscypha hepaticicola</name>
    <dbReference type="NCBI Taxonomy" id="2082293"/>
    <lineage>
        <taxon>Eukaryota</taxon>
        <taxon>Fungi</taxon>
        <taxon>Dikarya</taxon>
        <taxon>Ascomycota</taxon>
        <taxon>Pezizomycotina</taxon>
        <taxon>Leotiomycetes</taxon>
        <taxon>Helotiales</taxon>
        <taxon>Hyaloscyphaceae</taxon>
        <taxon>Hyaloscypha</taxon>
    </lineage>
</organism>
<feature type="region of interest" description="Disordered" evidence="1">
    <location>
        <begin position="84"/>
        <end position="114"/>
    </location>
</feature>
<protein>
    <recommendedName>
        <fullName evidence="4">Nucleoporin NUP37</fullName>
    </recommendedName>
</protein>
<feature type="region of interest" description="Disordered" evidence="1">
    <location>
        <begin position="425"/>
        <end position="457"/>
    </location>
</feature>
<sequence length="612" mass="65789">MAGSLPKPRLSKNAQNTQLSYELPHRIHTAKVYPIRSSNGSTVILYGHENGVKLVWRGGRAFKNTQGSTAAAQKANGTGNAVISLDSDDEGDSGKTFEDKPEFEDEEEEFDPSRPYPSILQELDLYFGTDVLHLTVLPDPVLKADGPSWRGLESLKQKIVFTAACADHSLRLVTVPLTPPSPQSKSRPELRSDFTQTLAGKGTWGETVVLLNGHQKPSDGVSMTLEFASEQKGRGSTPTETEIIVASHSREITGRLLLFRATLKTADKALEPFQSVYLSSPAKSISFNPTLSRQHASHLLVAESVGVCRIYNYKSSAKFTEDPDSPATEGTWLLSLYAGFQNTKNDSQASPLGTHAGFGRKTIIDAQWVSAGRAVIVLLSDGEWALWDIEGVGPGASQGLLGRQGVKGGSRSEYSLTGYIDAAPKSRTSGPPQITTSRFAPMTPGTRKSTEPFGSRGSSIGVRGQISVVEVASPSPTSPADESVVFWLGETFTVIPNLAKYWAAHVGKKSGSGLFTGTSGTRSIKLDSVELQGERCSAIAQIAKSSGQQSDIIIVGEHRFVILSTGKQVRQQSEGRLVLAEKSTDGMELDVVGIEQALARMENGNGARRKIF</sequence>
<feature type="region of interest" description="Disordered" evidence="1">
    <location>
        <begin position="1"/>
        <end position="21"/>
    </location>
</feature>
<evidence type="ECO:0000313" key="3">
    <source>
        <dbReference type="Proteomes" id="UP000235672"/>
    </source>
</evidence>
<reference evidence="2 3" key="1">
    <citation type="submission" date="2016-05" db="EMBL/GenBank/DDBJ databases">
        <title>A degradative enzymes factory behind the ericoid mycorrhizal symbiosis.</title>
        <authorList>
            <consortium name="DOE Joint Genome Institute"/>
            <person name="Martino E."/>
            <person name="Morin E."/>
            <person name="Grelet G."/>
            <person name="Kuo A."/>
            <person name="Kohler A."/>
            <person name="Daghino S."/>
            <person name="Barry K."/>
            <person name="Choi C."/>
            <person name="Cichocki N."/>
            <person name="Clum A."/>
            <person name="Copeland A."/>
            <person name="Hainaut M."/>
            <person name="Haridas S."/>
            <person name="Labutti K."/>
            <person name="Lindquist E."/>
            <person name="Lipzen A."/>
            <person name="Khouja H.-R."/>
            <person name="Murat C."/>
            <person name="Ohm R."/>
            <person name="Olson A."/>
            <person name="Spatafora J."/>
            <person name="Veneault-Fourrey C."/>
            <person name="Henrissat B."/>
            <person name="Grigoriev I."/>
            <person name="Martin F."/>
            <person name="Perotto S."/>
        </authorList>
    </citation>
    <scope>NUCLEOTIDE SEQUENCE [LARGE SCALE GENOMIC DNA]</scope>
    <source>
        <strain evidence="2 3">UAMH 7357</strain>
    </source>
</reference>
<name>A0A2J6Q2P8_9HELO</name>
<dbReference type="GO" id="GO:0031080">
    <property type="term" value="C:nuclear pore outer ring"/>
    <property type="evidence" value="ECO:0007669"/>
    <property type="project" value="InterPro"/>
</dbReference>
<dbReference type="STRING" id="1745343.A0A2J6Q2P8"/>
<dbReference type="OrthoDB" id="5323870at2759"/>
<keyword evidence="3" id="KW-1185">Reference proteome</keyword>
<dbReference type="InterPro" id="IPR015943">
    <property type="entry name" value="WD40/YVTN_repeat-like_dom_sf"/>
</dbReference>
<gene>
    <name evidence="2" type="ORF">NA56DRAFT_627139</name>
</gene>
<feature type="compositionally biased region" description="Acidic residues" evidence="1">
    <location>
        <begin position="101"/>
        <end position="110"/>
    </location>
</feature>
<proteinExistence type="predicted"/>
<evidence type="ECO:0008006" key="4">
    <source>
        <dbReference type="Google" id="ProtNLM"/>
    </source>
</evidence>